<sequence length="484" mass="51440">MTPSITRRTLLAGGVAAVAAPGSTAVARDRTPPPPTWRSASVHDPDLVRSGRWSYVFGSHAAFARTDDLLVWEQLAGDGLAASPLFEDGPAELAEALEWARAETLWAPGVTRLADGRWACYYCACEGTSPRSALGLALADSVTGPYRDAGLLLRSGMGQGEEDPTSEDGTPYDARVHPNVIDADLVTDAEGVPWMVYGSFSGGIFLLELDPASGRPRPGQGYGQHLMGGNHARIEGPAVLHHPGTGWYYLFVTFGGLDADGGYNVRVARARRLSGPWLDAEGTDMSTVAADPDLPLFDDVSIAPHGVKLLGNHQFRTPTGGPGHGYVSPGGVSAELDPNTGEPFLVFHTRFPGQGERHELRTHPMAITADGWPLVLPLPYDGRSDPRPVRGSDVPGRYQVVHHRKPITPEVATPVEVELHRDGRVSGGLQGRWRPAGRSRAVLDLADGRHQAVLARQWSADAGGLRTTFAALAPDGTTSAGVGI</sequence>
<dbReference type="SUPFAM" id="SSF75005">
    <property type="entry name" value="Arabinanase/levansucrase/invertase"/>
    <property type="match status" value="1"/>
</dbReference>
<feature type="active site" description="Proton acceptor" evidence="5">
    <location>
        <position position="44"/>
    </location>
</feature>
<evidence type="ECO:0000256" key="3">
    <source>
        <dbReference type="ARBA" id="ARBA00022801"/>
    </source>
</evidence>
<dbReference type="EMBL" id="LT629688">
    <property type="protein sequence ID" value="SDE44910.1"/>
    <property type="molecule type" value="Genomic_DNA"/>
</dbReference>
<evidence type="ECO:0000313" key="10">
    <source>
        <dbReference type="EMBL" id="SDE44910.1"/>
    </source>
</evidence>
<evidence type="ECO:0000256" key="7">
    <source>
        <dbReference type="RuleBase" id="RU361187"/>
    </source>
</evidence>
<dbReference type="InterPro" id="IPR023296">
    <property type="entry name" value="Glyco_hydro_beta-prop_sf"/>
</dbReference>
<dbReference type="InterPro" id="IPR006311">
    <property type="entry name" value="TAT_signal"/>
</dbReference>
<evidence type="ECO:0000256" key="4">
    <source>
        <dbReference type="ARBA" id="ARBA00023295"/>
    </source>
</evidence>
<dbReference type="STRING" id="675864.SAMN04489747_3438"/>
<dbReference type="RefSeq" id="WP_090595208.1">
    <property type="nucleotide sequence ID" value="NZ_LT629688.1"/>
</dbReference>
<proteinExistence type="inferred from homology"/>
<dbReference type="InterPro" id="IPR050727">
    <property type="entry name" value="GH43_arabinanases"/>
</dbReference>
<evidence type="ECO:0000256" key="6">
    <source>
        <dbReference type="PIRSR" id="PIRSR606710-2"/>
    </source>
</evidence>
<dbReference type="Gene3D" id="2.115.10.20">
    <property type="entry name" value="Glycosyl hydrolase domain, family 43"/>
    <property type="match status" value="1"/>
</dbReference>
<comment type="pathway">
    <text evidence="1">Glycan metabolism; L-arabinan degradation.</text>
</comment>
<dbReference type="GO" id="GO:0004553">
    <property type="term" value="F:hydrolase activity, hydrolyzing O-glycosyl compounds"/>
    <property type="evidence" value="ECO:0007669"/>
    <property type="project" value="InterPro"/>
</dbReference>
<keyword evidence="4 7" id="KW-0326">Glycosidase</keyword>
<feature type="region of interest" description="Disordered" evidence="8">
    <location>
        <begin position="22"/>
        <end position="42"/>
    </location>
</feature>
<evidence type="ECO:0000259" key="9">
    <source>
        <dbReference type="Pfam" id="PF16369"/>
    </source>
</evidence>
<evidence type="ECO:0000256" key="5">
    <source>
        <dbReference type="PIRSR" id="PIRSR606710-1"/>
    </source>
</evidence>
<keyword evidence="3 7" id="KW-0378">Hydrolase</keyword>
<feature type="site" description="Important for catalytic activity, responsible for pKa modulation of the active site Glu and correct orientation of both the proton donor and substrate" evidence="6">
    <location>
        <position position="182"/>
    </location>
</feature>
<dbReference type="GO" id="GO:0005975">
    <property type="term" value="P:carbohydrate metabolic process"/>
    <property type="evidence" value="ECO:0007669"/>
    <property type="project" value="InterPro"/>
</dbReference>
<dbReference type="PROSITE" id="PS51318">
    <property type="entry name" value="TAT"/>
    <property type="match status" value="1"/>
</dbReference>
<evidence type="ECO:0000256" key="2">
    <source>
        <dbReference type="ARBA" id="ARBA00009865"/>
    </source>
</evidence>
<dbReference type="PANTHER" id="PTHR43301">
    <property type="entry name" value="ARABINAN ENDO-1,5-ALPHA-L-ARABINOSIDASE"/>
    <property type="match status" value="1"/>
</dbReference>
<gene>
    <name evidence="10" type="ORF">SAMN04489747_3438</name>
</gene>
<feature type="active site" description="Proton donor" evidence="5">
    <location>
        <position position="235"/>
    </location>
</feature>
<reference evidence="10 11" key="1">
    <citation type="submission" date="2016-10" db="EMBL/GenBank/DDBJ databases">
        <authorList>
            <person name="de Groot N.N."/>
        </authorList>
    </citation>
    <scope>NUCLEOTIDE SEQUENCE [LARGE SCALE GENOMIC DNA]</scope>
    <source>
        <strain evidence="10 11">MON 2.2</strain>
    </source>
</reference>
<dbReference type="Pfam" id="PF04616">
    <property type="entry name" value="Glyco_hydro_43"/>
    <property type="match status" value="1"/>
</dbReference>
<evidence type="ECO:0000256" key="8">
    <source>
        <dbReference type="SAM" id="MobiDB-lite"/>
    </source>
</evidence>
<dbReference type="OrthoDB" id="9801455at2"/>
<dbReference type="Proteomes" id="UP000198546">
    <property type="component" value="Chromosome i"/>
</dbReference>
<organism evidence="10 11">
    <name type="scientific">Auraticoccus monumenti</name>
    <dbReference type="NCBI Taxonomy" id="675864"/>
    <lineage>
        <taxon>Bacteria</taxon>
        <taxon>Bacillati</taxon>
        <taxon>Actinomycetota</taxon>
        <taxon>Actinomycetes</taxon>
        <taxon>Propionibacteriales</taxon>
        <taxon>Propionibacteriaceae</taxon>
        <taxon>Auraticoccus</taxon>
    </lineage>
</organism>
<keyword evidence="11" id="KW-1185">Reference proteome</keyword>
<accession>A0A1G7D1K6</accession>
<dbReference type="AlphaFoldDB" id="A0A1G7D1K6"/>
<dbReference type="InterPro" id="IPR032291">
    <property type="entry name" value="Abn2_C"/>
</dbReference>
<dbReference type="Gene3D" id="2.40.128.10">
    <property type="match status" value="1"/>
</dbReference>
<feature type="domain" description="Extracellular endo-alpha-(1-&gt;5)-L-arabinanase C-terminal" evidence="9">
    <location>
        <begin position="380"/>
        <end position="478"/>
    </location>
</feature>
<dbReference type="Pfam" id="PF16369">
    <property type="entry name" value="GH43_C"/>
    <property type="match status" value="1"/>
</dbReference>
<dbReference type="InterPro" id="IPR006710">
    <property type="entry name" value="Glyco_hydro_43"/>
</dbReference>
<dbReference type="PANTHER" id="PTHR43301:SF3">
    <property type="entry name" value="ARABINAN ENDO-1,5-ALPHA-L-ARABINOSIDASE A-RELATED"/>
    <property type="match status" value="1"/>
</dbReference>
<comment type="similarity">
    <text evidence="2 7">Belongs to the glycosyl hydrolase 43 family.</text>
</comment>
<evidence type="ECO:0000313" key="11">
    <source>
        <dbReference type="Proteomes" id="UP000198546"/>
    </source>
</evidence>
<name>A0A1G7D1K6_9ACTN</name>
<evidence type="ECO:0000256" key="1">
    <source>
        <dbReference type="ARBA" id="ARBA00004834"/>
    </source>
</evidence>
<protein>
    <submittedName>
        <fullName evidence="10">Arabinanase</fullName>
    </submittedName>
</protein>